<name>A0A6J7XWQ6_9ZZZZ</name>
<dbReference type="EMBL" id="CAFBSG010000021">
    <property type="protein sequence ID" value="CAB5240938.1"/>
    <property type="molecule type" value="Genomic_DNA"/>
</dbReference>
<dbReference type="AlphaFoldDB" id="A0A6J7XWQ6"/>
<feature type="transmembrane region" description="Helical" evidence="1">
    <location>
        <begin position="33"/>
        <end position="56"/>
    </location>
</feature>
<keyword evidence="1" id="KW-0812">Transmembrane</keyword>
<keyword evidence="1" id="KW-1133">Transmembrane helix</keyword>
<organism evidence="2">
    <name type="scientific">freshwater metagenome</name>
    <dbReference type="NCBI Taxonomy" id="449393"/>
    <lineage>
        <taxon>unclassified sequences</taxon>
        <taxon>metagenomes</taxon>
        <taxon>ecological metagenomes</taxon>
    </lineage>
</organism>
<dbReference type="Pfam" id="PF04964">
    <property type="entry name" value="Flp_Fap"/>
    <property type="match status" value="1"/>
</dbReference>
<gene>
    <name evidence="2" type="ORF">UFOPK3554_01140</name>
</gene>
<accession>A0A6J7XWQ6</accession>
<sequence length="85" mass="8931">MTKLYVQAITFGSAVFSQLQKKFENFSANDSGATAVEYSLIVGLIAVAIITAVSLLGTNISNLFNHAACVVRSGTWTAATNTCTP</sequence>
<evidence type="ECO:0000313" key="2">
    <source>
        <dbReference type="EMBL" id="CAB5240938.1"/>
    </source>
</evidence>
<keyword evidence="1" id="KW-0472">Membrane</keyword>
<dbReference type="InterPro" id="IPR007047">
    <property type="entry name" value="Flp_Fap"/>
</dbReference>
<proteinExistence type="predicted"/>
<protein>
    <submittedName>
        <fullName evidence="2">Unannotated protein</fullName>
    </submittedName>
</protein>
<evidence type="ECO:0000256" key="1">
    <source>
        <dbReference type="SAM" id="Phobius"/>
    </source>
</evidence>
<reference evidence="2" key="1">
    <citation type="submission" date="2020-05" db="EMBL/GenBank/DDBJ databases">
        <authorList>
            <person name="Chiriac C."/>
            <person name="Salcher M."/>
            <person name="Ghai R."/>
            <person name="Kavagutti S V."/>
        </authorList>
    </citation>
    <scope>NUCLEOTIDE SEQUENCE</scope>
</reference>